<protein>
    <submittedName>
        <fullName evidence="2">Putative transcriptional activator protein</fullName>
    </submittedName>
</protein>
<reference evidence="2" key="1">
    <citation type="submission" date="2020-03" db="EMBL/GenBank/DDBJ databases">
        <title>The deep terrestrial virosphere.</title>
        <authorList>
            <person name="Holmfeldt K."/>
            <person name="Nilsson E."/>
            <person name="Simone D."/>
            <person name="Lopez-Fernandez M."/>
            <person name="Wu X."/>
            <person name="de Brujin I."/>
            <person name="Lundin D."/>
            <person name="Andersson A."/>
            <person name="Bertilsson S."/>
            <person name="Dopson M."/>
        </authorList>
    </citation>
    <scope>NUCLEOTIDE SEQUENCE</scope>
    <source>
        <strain evidence="2">TM448A00340</strain>
    </source>
</reference>
<dbReference type="EMBL" id="MT144005">
    <property type="protein sequence ID" value="QJA46229.1"/>
    <property type="molecule type" value="Genomic_DNA"/>
</dbReference>
<organism evidence="2">
    <name type="scientific">viral metagenome</name>
    <dbReference type="NCBI Taxonomy" id="1070528"/>
    <lineage>
        <taxon>unclassified sequences</taxon>
        <taxon>metagenomes</taxon>
        <taxon>organismal metagenomes</taxon>
    </lineage>
</organism>
<proteinExistence type="predicted"/>
<dbReference type="InterPro" id="IPR007684">
    <property type="entry name" value="Znf_Ogr/Delta"/>
</dbReference>
<dbReference type="Pfam" id="PF04606">
    <property type="entry name" value="Ogr_Delta"/>
    <property type="match status" value="1"/>
</dbReference>
<gene>
    <name evidence="2" type="ORF">TM448A00340_0030</name>
</gene>
<accession>A0A6H1ZFI9</accession>
<sequence length="98" mass="10907">MGSGKGTLGRGVMRVYCKECGGKGRIASRDELSREFARLYCQCLSPVCGHSWVANLTFSHTLSPSAQAVDRLLFDRLRDLSRSQQKELFDQLGRLPSV</sequence>
<evidence type="ECO:0000313" key="2">
    <source>
        <dbReference type="EMBL" id="QJA46229.1"/>
    </source>
</evidence>
<feature type="domain" description="Zinc finger Ogr/Delta-type" evidence="1">
    <location>
        <begin position="17"/>
        <end position="62"/>
    </location>
</feature>
<dbReference type="AlphaFoldDB" id="A0A6H1ZFI9"/>
<name>A0A6H1ZFI9_9ZZZZ</name>
<evidence type="ECO:0000259" key="1">
    <source>
        <dbReference type="Pfam" id="PF04606"/>
    </source>
</evidence>